<evidence type="ECO:0000313" key="3">
    <source>
        <dbReference type="Proteomes" id="UP000192917"/>
    </source>
</evidence>
<keyword evidence="3" id="KW-1185">Reference proteome</keyword>
<accession>A0A1Y6CCV4</accession>
<dbReference type="GO" id="GO:0016787">
    <property type="term" value="F:hydrolase activity"/>
    <property type="evidence" value="ECO:0007669"/>
    <property type="project" value="UniProtKB-KW"/>
</dbReference>
<reference evidence="2 3" key="1">
    <citation type="submission" date="2017-04" db="EMBL/GenBank/DDBJ databases">
        <authorList>
            <person name="Afonso C.L."/>
            <person name="Miller P.J."/>
            <person name="Scott M.A."/>
            <person name="Spackman E."/>
            <person name="Goraichik I."/>
            <person name="Dimitrov K.M."/>
            <person name="Suarez D.L."/>
            <person name="Swayne D.E."/>
        </authorList>
    </citation>
    <scope>NUCLEOTIDE SEQUENCE [LARGE SCALE GENOMIC DNA]</scope>
    <source>
        <strain evidence="2 3">USBA 355</strain>
    </source>
</reference>
<protein>
    <submittedName>
        <fullName evidence="2">Lysophospholipase, alpha-beta hydrolase superfamily</fullName>
    </submittedName>
</protein>
<dbReference type="PANTHER" id="PTHR43798:SF33">
    <property type="entry name" value="HYDROLASE, PUTATIVE (AFU_ORTHOLOGUE AFUA_2G14860)-RELATED"/>
    <property type="match status" value="1"/>
</dbReference>
<dbReference type="EMBL" id="FWZX01000017">
    <property type="protein sequence ID" value="SMF48240.1"/>
    <property type="molecule type" value="Genomic_DNA"/>
</dbReference>
<dbReference type="RefSeq" id="WP_085124296.1">
    <property type="nucleotide sequence ID" value="NZ_FWZX01000017.1"/>
</dbReference>
<dbReference type="AlphaFoldDB" id="A0A1Y6CCV4"/>
<proteinExistence type="predicted"/>
<sequence>MMPQPKLDPRESHHLVPSHHPGLRLFLRHLGPERPAPSPRVVLYLHGATFPSALSIAHRFDGRSWRDSLVAAGFEVWGLDLHGFGGSDPQPELALPAEVGEAVGRADDAVRQVERAVAFIAARHGVGRVSLVAHSWGTMAAGRFAGCRPERVERLLLFGPIARRSGAAEAPRLPAWRLVTVEQQWQRFVQDTPAGQAPVLLRRHFEPWAERWLDSDPQSRARTPPAVRVPAGPAQDIAEAWAGRLAWDPGLVRAPTAILRGRWDSLSTAADARSLLEALSAVPQKRDLAIPDGGHLLHLEEGRHALHAAAEAFLLG</sequence>
<organism evidence="2 3">
    <name type="scientific">Tistlia consotensis USBA 355</name>
    <dbReference type="NCBI Taxonomy" id="560819"/>
    <lineage>
        <taxon>Bacteria</taxon>
        <taxon>Pseudomonadati</taxon>
        <taxon>Pseudomonadota</taxon>
        <taxon>Alphaproteobacteria</taxon>
        <taxon>Rhodospirillales</taxon>
        <taxon>Rhodovibrionaceae</taxon>
        <taxon>Tistlia</taxon>
    </lineage>
</organism>
<dbReference type="GO" id="GO:0016020">
    <property type="term" value="C:membrane"/>
    <property type="evidence" value="ECO:0007669"/>
    <property type="project" value="TreeGrafter"/>
</dbReference>
<dbReference type="STRING" id="560819.SAMN05428998_11763"/>
<evidence type="ECO:0000259" key="1">
    <source>
        <dbReference type="Pfam" id="PF00561"/>
    </source>
</evidence>
<dbReference type="InterPro" id="IPR000073">
    <property type="entry name" value="AB_hydrolase_1"/>
</dbReference>
<dbReference type="InterPro" id="IPR050266">
    <property type="entry name" value="AB_hydrolase_sf"/>
</dbReference>
<dbReference type="Proteomes" id="UP000192917">
    <property type="component" value="Unassembled WGS sequence"/>
</dbReference>
<keyword evidence="2" id="KW-0378">Hydrolase</keyword>
<gene>
    <name evidence="2" type="ORF">SAMN05428998_11763</name>
</gene>
<dbReference type="PANTHER" id="PTHR43798">
    <property type="entry name" value="MONOACYLGLYCEROL LIPASE"/>
    <property type="match status" value="1"/>
</dbReference>
<dbReference type="InterPro" id="IPR029058">
    <property type="entry name" value="AB_hydrolase_fold"/>
</dbReference>
<dbReference type="SUPFAM" id="SSF53474">
    <property type="entry name" value="alpha/beta-Hydrolases"/>
    <property type="match status" value="1"/>
</dbReference>
<name>A0A1Y6CCV4_9PROT</name>
<dbReference type="Gene3D" id="3.40.50.1820">
    <property type="entry name" value="alpha/beta hydrolase"/>
    <property type="match status" value="1"/>
</dbReference>
<feature type="domain" description="AB hydrolase-1" evidence="1">
    <location>
        <begin position="65"/>
        <end position="301"/>
    </location>
</feature>
<dbReference type="Pfam" id="PF00561">
    <property type="entry name" value="Abhydrolase_1"/>
    <property type="match status" value="1"/>
</dbReference>
<evidence type="ECO:0000313" key="2">
    <source>
        <dbReference type="EMBL" id="SMF48240.1"/>
    </source>
</evidence>